<protein>
    <submittedName>
        <fullName evidence="1">Uncharacterized protein</fullName>
    </submittedName>
</protein>
<organism evidence="1">
    <name type="scientific">marine sediment metagenome</name>
    <dbReference type="NCBI Taxonomy" id="412755"/>
    <lineage>
        <taxon>unclassified sequences</taxon>
        <taxon>metagenomes</taxon>
        <taxon>ecological metagenomes</taxon>
    </lineage>
</organism>
<reference evidence="1" key="1">
    <citation type="journal article" date="2015" name="Nature">
        <title>Complex archaea that bridge the gap between prokaryotes and eukaryotes.</title>
        <authorList>
            <person name="Spang A."/>
            <person name="Saw J.H."/>
            <person name="Jorgensen S.L."/>
            <person name="Zaremba-Niedzwiedzka K."/>
            <person name="Martijn J."/>
            <person name="Lind A.E."/>
            <person name="van Eijk R."/>
            <person name="Schleper C."/>
            <person name="Guy L."/>
            <person name="Ettema T.J."/>
        </authorList>
    </citation>
    <scope>NUCLEOTIDE SEQUENCE</scope>
</reference>
<comment type="caution">
    <text evidence="1">The sequence shown here is derived from an EMBL/GenBank/DDBJ whole genome shotgun (WGS) entry which is preliminary data.</text>
</comment>
<accession>A0A0F9GGF1</accession>
<dbReference type="EMBL" id="LAZR01018082">
    <property type="protein sequence ID" value="KKL97788.1"/>
    <property type="molecule type" value="Genomic_DNA"/>
</dbReference>
<proteinExistence type="predicted"/>
<sequence length="52" mass="6445">MTDEELRENRRLLQIEAKCVKLESILLKLIEYHREDIDNWNEAEKYLEELLR</sequence>
<name>A0A0F9GGF1_9ZZZZ</name>
<gene>
    <name evidence="1" type="ORF">LCGC14_1830940</name>
</gene>
<evidence type="ECO:0000313" key="1">
    <source>
        <dbReference type="EMBL" id="KKL97788.1"/>
    </source>
</evidence>
<dbReference type="AlphaFoldDB" id="A0A0F9GGF1"/>